<dbReference type="AlphaFoldDB" id="A0A8J2L8G2"/>
<dbReference type="Proteomes" id="UP000708208">
    <property type="component" value="Unassembled WGS sequence"/>
</dbReference>
<evidence type="ECO:0000313" key="1">
    <source>
        <dbReference type="EMBL" id="CAG7830568.1"/>
    </source>
</evidence>
<gene>
    <name evidence="1" type="ORF">AFUS01_LOCUS40365</name>
</gene>
<evidence type="ECO:0000313" key="2">
    <source>
        <dbReference type="Proteomes" id="UP000708208"/>
    </source>
</evidence>
<organism evidence="1 2">
    <name type="scientific">Allacma fusca</name>
    <dbReference type="NCBI Taxonomy" id="39272"/>
    <lineage>
        <taxon>Eukaryota</taxon>
        <taxon>Metazoa</taxon>
        <taxon>Ecdysozoa</taxon>
        <taxon>Arthropoda</taxon>
        <taxon>Hexapoda</taxon>
        <taxon>Collembola</taxon>
        <taxon>Symphypleona</taxon>
        <taxon>Sminthuridae</taxon>
        <taxon>Allacma</taxon>
    </lineage>
</organism>
<dbReference type="EMBL" id="CAJVCH010556560">
    <property type="protein sequence ID" value="CAG7830568.1"/>
    <property type="molecule type" value="Genomic_DNA"/>
</dbReference>
<name>A0A8J2L8G2_9HEXA</name>
<protein>
    <submittedName>
        <fullName evidence="1">Uncharacterized protein</fullName>
    </submittedName>
</protein>
<reference evidence="1" key="1">
    <citation type="submission" date="2021-06" db="EMBL/GenBank/DDBJ databases">
        <authorList>
            <person name="Hodson N. C."/>
            <person name="Mongue J. A."/>
            <person name="Jaron S. K."/>
        </authorList>
    </citation>
    <scope>NUCLEOTIDE SEQUENCE</scope>
</reference>
<proteinExistence type="predicted"/>
<accession>A0A8J2L8G2</accession>
<sequence length="18" mass="1894">MSKSNAIFPAFGETPPVT</sequence>
<feature type="non-terminal residue" evidence="1">
    <location>
        <position position="1"/>
    </location>
</feature>
<keyword evidence="2" id="KW-1185">Reference proteome</keyword>
<comment type="caution">
    <text evidence="1">The sequence shown here is derived from an EMBL/GenBank/DDBJ whole genome shotgun (WGS) entry which is preliminary data.</text>
</comment>